<dbReference type="InterPro" id="IPR006357">
    <property type="entry name" value="HAD-SF_hydro_IIA"/>
</dbReference>
<accession>A0A9W6EUV5</accession>
<dbReference type="CDD" id="cd07530">
    <property type="entry name" value="HAD_Pase_UmpH-like"/>
    <property type="match status" value="1"/>
</dbReference>
<dbReference type="EMBL" id="BRVP01000004">
    <property type="protein sequence ID" value="GLB51787.1"/>
    <property type="molecule type" value="Genomic_DNA"/>
</dbReference>
<dbReference type="InterPro" id="IPR036412">
    <property type="entry name" value="HAD-like_sf"/>
</dbReference>
<dbReference type="Pfam" id="PF13242">
    <property type="entry name" value="Hydrolase_like"/>
    <property type="match status" value="1"/>
</dbReference>
<sequence>MLISKIKLVISNPKLTNMRKGFLIDMDGVIYGNNTLIPGADKFIAQLQEKEIPFSFMTNNSQRTPLDAVNKCARLGIHIKEENVYTSAMATSWFLSFMNPNGTAYVLGEGGLITSLLQQGYVMVNQDPDFVVVGEGRNFTLEMVNTATNMILNGAKLIATNLDPSPKMKGWDSLGIKAIVKMIEEATGKPAFSVGKPSPVMMRAARKHLGLEARETIIIGDTMDTDILGGVQLGYKTILTLSGVTRKEDLGNYAFKPNMVVNSLADLNLDEALKLLDVQDKY</sequence>
<name>A0A9W6EUV5_9FLAO</name>
<dbReference type="Proteomes" id="UP001143545">
    <property type="component" value="Unassembled WGS sequence"/>
</dbReference>
<dbReference type="AlphaFoldDB" id="A0A9W6EUV5"/>
<dbReference type="SUPFAM" id="SSF56784">
    <property type="entry name" value="HAD-like"/>
    <property type="match status" value="1"/>
</dbReference>
<dbReference type="PANTHER" id="PTHR19288">
    <property type="entry name" value="4-NITROPHENYLPHOSPHATASE-RELATED"/>
    <property type="match status" value="1"/>
</dbReference>
<dbReference type="NCBIfam" id="TIGR01460">
    <property type="entry name" value="HAD-SF-IIA"/>
    <property type="match status" value="1"/>
</dbReference>
<proteinExistence type="predicted"/>
<organism evidence="1 2">
    <name type="scientific">Neptunitalea chrysea</name>
    <dbReference type="NCBI Taxonomy" id="1647581"/>
    <lineage>
        <taxon>Bacteria</taxon>
        <taxon>Pseudomonadati</taxon>
        <taxon>Bacteroidota</taxon>
        <taxon>Flavobacteriia</taxon>
        <taxon>Flavobacteriales</taxon>
        <taxon>Flavobacteriaceae</taxon>
        <taxon>Neptunitalea</taxon>
    </lineage>
</organism>
<dbReference type="GO" id="GO:0016791">
    <property type="term" value="F:phosphatase activity"/>
    <property type="evidence" value="ECO:0007669"/>
    <property type="project" value="TreeGrafter"/>
</dbReference>
<keyword evidence="2" id="KW-1185">Reference proteome</keyword>
<comment type="caution">
    <text evidence="1">The sequence shown here is derived from an EMBL/GenBank/DDBJ whole genome shotgun (WGS) entry which is preliminary data.</text>
</comment>
<gene>
    <name evidence="1" type="primary">nagD</name>
    <name evidence="1" type="ORF">NBRC110019_08260</name>
</gene>
<evidence type="ECO:0000313" key="1">
    <source>
        <dbReference type="EMBL" id="GLB51787.1"/>
    </source>
</evidence>
<protein>
    <submittedName>
        <fullName evidence="1">Acid sugar phosphatase</fullName>
    </submittedName>
</protein>
<dbReference type="InterPro" id="IPR023214">
    <property type="entry name" value="HAD_sf"/>
</dbReference>
<reference evidence="1" key="1">
    <citation type="submission" date="2022-07" db="EMBL/GenBank/DDBJ databases">
        <title>Taxonomy of Novel Oxalotrophic and Methylotrophic Bacteria.</title>
        <authorList>
            <person name="Sahin N."/>
            <person name="Tani A."/>
        </authorList>
    </citation>
    <scope>NUCLEOTIDE SEQUENCE</scope>
    <source>
        <strain evidence="1">AM327</strain>
    </source>
</reference>
<evidence type="ECO:0000313" key="2">
    <source>
        <dbReference type="Proteomes" id="UP001143545"/>
    </source>
</evidence>
<dbReference type="PANTHER" id="PTHR19288:SF46">
    <property type="entry name" value="HALOACID DEHALOGENASE-LIKE HYDROLASE DOMAIN-CONTAINING PROTEIN 2"/>
    <property type="match status" value="1"/>
</dbReference>
<dbReference type="Gene3D" id="3.40.50.1000">
    <property type="entry name" value="HAD superfamily/HAD-like"/>
    <property type="match status" value="2"/>
</dbReference>
<dbReference type="Pfam" id="PF13344">
    <property type="entry name" value="Hydrolase_6"/>
    <property type="match status" value="1"/>
</dbReference>
<dbReference type="GO" id="GO:0005737">
    <property type="term" value="C:cytoplasm"/>
    <property type="evidence" value="ECO:0007669"/>
    <property type="project" value="TreeGrafter"/>
</dbReference>